<accession>A0A9P5S6F9</accession>
<dbReference type="PANTHER" id="PTHR10582:SF2">
    <property type="entry name" value="INACTIVE"/>
    <property type="match status" value="1"/>
</dbReference>
<organism evidence="5 6">
    <name type="scientific">Linnemannia schmuckeri</name>
    <dbReference type="NCBI Taxonomy" id="64567"/>
    <lineage>
        <taxon>Eukaryota</taxon>
        <taxon>Fungi</taxon>
        <taxon>Fungi incertae sedis</taxon>
        <taxon>Mucoromycota</taxon>
        <taxon>Mortierellomycotina</taxon>
        <taxon>Mortierellomycetes</taxon>
        <taxon>Mortierellales</taxon>
        <taxon>Mortierellaceae</taxon>
        <taxon>Linnemannia</taxon>
    </lineage>
</organism>
<keyword evidence="1" id="KW-0677">Repeat</keyword>
<keyword evidence="6" id="KW-1185">Reference proteome</keyword>
<keyword evidence="4" id="KW-0472">Membrane</keyword>
<keyword evidence="4" id="KW-0812">Transmembrane</keyword>
<sequence length="1439" mass="163356">MTDYIVNISDDSQTTTLASHTSSPSADVHESSSAGSSSPNSIDVNAFIDSSTSIKTYRWYPQESVEDSTPTELILTLDEEYQPPVKINASRKTTEWYIPLPSKHKEGAFYDIVLGVSTQNLNIDSIESILIRFDQMESIDNGYEYEVIQPHELRRLSSLDSLPKVKERDIVVLRWKLFCRCYGYEDGVTMTVDFSTWSELPFEYGSLDLHFVELCIDSPTLYRAEHCPHSSWLIDVNRSGCSEYDSVTEELKHVMNFSYSGDGRFAAIKTIIGEAHYLEVWDLQNHDTTDKQAQELKNKGSVLIGGDNDGSEGVARKPYCAMPVAWMLLSTGNTDISISWDGSLVAVTDTAQSDEEEDEENEKPPADYQSLFAVYQCGRYDNHTSEKPSSRNSFVRHDVQRTCQGLVNYIGSGIFHMVDKSNPNLKDELFVTYNGISIDVYLTSEDWTPLHSIAMDNNIIASVEYTSDFVSITDNQLRGRYLVAGDGVVAFTFDIVLGAQISFTSALSADEFYNMSLYAVMSENGSLIAIPGFRGLNIYRTETWTLHGSYVFHEIPSDERVTSVTFLCDDSILAVCVGSSDNAFLQTRPGYLLDIARMSLVGRIAPDGCECPSLVPLNGSIQGLAYLGHTKLWHMRLEDRAYHSTPISPTRCTDLCKNPDLQENDSDDDNGTSAFGLHFKAETTETYIGSSHLKREKRSSLTVTMTDTTSSRAKKMVIPLPDGVSIYSTNFFSAYRYLLVETSDAFMAWSVPKSFEGDFRLQMVLYASDFYECKICPHGYVRCRYDEEEAFILLNHILHPISEIVTISFLSGLEPAVRVYELAEPGVKQDILRYYVGHLNYYPLQDDLTSTLLVKAVNLWSPGGHHLLCDFVMGLLSSSTARWVPLKDMPSSINPVAILLDFASKNSLAIGLLEIIVDYCLSQAKAEQDPHFLLPIRQCIDRLVDPKQQYPELVLKIYREMAYFPAQGREFIISHHTLAKPLNFRWTFWKSYPWGLHQHKDQVLQLDLYGTPNPPKGNFTRDIYQASFDLLWRKPEDDKSLQDSSQQAEDALVQALFSWPRAIWKMVLRKCQLRYNTTVECHPFELETLENPALKALVEYKWNTIGFNYWLVRFLGQVCYYILVLTAIFLQIYGNQEQVALKEGERYTDLGLDGLFLVIIVVAFIFLWLELVQLLKEKRGYIRYSSFECSKLCGGTYDPVERGFQSDSLAFHGIMMIFFFFTVIVMLNVLIALINNAISDGDQSWQLDWMEYRMRYIESAENMTYDIPGFRESRNYFPDTIYYTATGQQVRDYTKETQRLIDEAGPSSATDTTTTTTASVTAATVATVVEPAVSNVVDKKPTTTLVRKATVTAVTAASKAAMATAAAGGESDLMSMLRQQHEDQTRREEEQRRWYEEQMRRSDEQMKLLAEQTRRLEEQRLAMVDLQSELRLLKERGDR</sequence>
<dbReference type="GO" id="GO:0098703">
    <property type="term" value="P:calcium ion import across plasma membrane"/>
    <property type="evidence" value="ECO:0007669"/>
    <property type="project" value="TreeGrafter"/>
</dbReference>
<dbReference type="CDD" id="cd22265">
    <property type="entry name" value="UDM1_RNF168"/>
    <property type="match status" value="1"/>
</dbReference>
<dbReference type="EMBL" id="JAAAUQ010000159">
    <property type="protein sequence ID" value="KAF9153702.1"/>
    <property type="molecule type" value="Genomic_DNA"/>
</dbReference>
<evidence type="ECO:0000313" key="5">
    <source>
        <dbReference type="EMBL" id="KAF9153702.1"/>
    </source>
</evidence>
<feature type="compositionally biased region" description="Polar residues" evidence="3">
    <location>
        <begin position="9"/>
        <end position="25"/>
    </location>
</feature>
<protein>
    <recommendedName>
        <fullName evidence="7">Ion transport domain-containing protein</fullName>
    </recommendedName>
</protein>
<dbReference type="Proteomes" id="UP000748756">
    <property type="component" value="Unassembled WGS sequence"/>
</dbReference>
<gene>
    <name evidence="5" type="ORF">BG015_002830</name>
</gene>
<proteinExistence type="predicted"/>
<feature type="transmembrane region" description="Helical" evidence="4">
    <location>
        <begin position="1110"/>
        <end position="1130"/>
    </location>
</feature>
<name>A0A9P5S6F9_9FUNG</name>
<feature type="compositionally biased region" description="Low complexity" evidence="3">
    <location>
        <begin position="31"/>
        <end position="41"/>
    </location>
</feature>
<evidence type="ECO:0000256" key="4">
    <source>
        <dbReference type="SAM" id="Phobius"/>
    </source>
</evidence>
<dbReference type="GO" id="GO:0005216">
    <property type="term" value="F:monoatomic ion channel activity"/>
    <property type="evidence" value="ECO:0007669"/>
    <property type="project" value="InterPro"/>
</dbReference>
<keyword evidence="4" id="KW-1133">Transmembrane helix</keyword>
<reference evidence="5" key="1">
    <citation type="journal article" date="2020" name="Fungal Divers.">
        <title>Resolving the Mortierellaceae phylogeny through synthesis of multi-gene phylogenetics and phylogenomics.</title>
        <authorList>
            <person name="Vandepol N."/>
            <person name="Liber J."/>
            <person name="Desiro A."/>
            <person name="Na H."/>
            <person name="Kennedy M."/>
            <person name="Barry K."/>
            <person name="Grigoriev I.V."/>
            <person name="Miller A.N."/>
            <person name="O'Donnell K."/>
            <person name="Stajich J.E."/>
            <person name="Bonito G."/>
        </authorList>
    </citation>
    <scope>NUCLEOTIDE SEQUENCE</scope>
    <source>
        <strain evidence="5">NRRL 6426</strain>
    </source>
</reference>
<dbReference type="InterPro" id="IPR024862">
    <property type="entry name" value="TRPV"/>
</dbReference>
<evidence type="ECO:0000313" key="6">
    <source>
        <dbReference type="Proteomes" id="UP000748756"/>
    </source>
</evidence>
<feature type="transmembrane region" description="Helical" evidence="4">
    <location>
        <begin position="1209"/>
        <end position="1234"/>
    </location>
</feature>
<feature type="transmembrane region" description="Helical" evidence="4">
    <location>
        <begin position="1150"/>
        <end position="1169"/>
    </location>
</feature>
<evidence type="ECO:0008006" key="7">
    <source>
        <dbReference type="Google" id="ProtNLM"/>
    </source>
</evidence>
<evidence type="ECO:0000256" key="1">
    <source>
        <dbReference type="ARBA" id="ARBA00022737"/>
    </source>
</evidence>
<feature type="region of interest" description="Disordered" evidence="3">
    <location>
        <begin position="9"/>
        <end position="42"/>
    </location>
</feature>
<dbReference type="OrthoDB" id="2433234at2759"/>
<dbReference type="GO" id="GO:0005886">
    <property type="term" value="C:plasma membrane"/>
    <property type="evidence" value="ECO:0007669"/>
    <property type="project" value="TreeGrafter"/>
</dbReference>
<dbReference type="PANTHER" id="PTHR10582">
    <property type="entry name" value="TRANSIENT RECEPTOR POTENTIAL ION CHANNEL PROTEIN"/>
    <property type="match status" value="1"/>
</dbReference>
<dbReference type="SUPFAM" id="SSF69322">
    <property type="entry name" value="Tricorn protease domain 2"/>
    <property type="match status" value="1"/>
</dbReference>
<feature type="coiled-coil region" evidence="2">
    <location>
        <begin position="1378"/>
        <end position="1436"/>
    </location>
</feature>
<evidence type="ECO:0000256" key="3">
    <source>
        <dbReference type="SAM" id="MobiDB-lite"/>
    </source>
</evidence>
<comment type="caution">
    <text evidence="5">The sequence shown here is derived from an EMBL/GenBank/DDBJ whole genome shotgun (WGS) entry which is preliminary data.</text>
</comment>
<keyword evidence="2" id="KW-0175">Coiled coil</keyword>
<evidence type="ECO:0000256" key="2">
    <source>
        <dbReference type="SAM" id="Coils"/>
    </source>
</evidence>